<feature type="transmembrane region" description="Helical" evidence="13">
    <location>
        <begin position="399"/>
        <end position="424"/>
    </location>
</feature>
<feature type="region of interest" description="Disordered" evidence="12">
    <location>
        <begin position="1"/>
        <end position="26"/>
    </location>
</feature>
<keyword evidence="7" id="KW-0915">Sodium</keyword>
<organism evidence="14 15">
    <name type="scientific">Dimorphilus gyrociliatus</name>
    <dbReference type="NCBI Taxonomy" id="2664684"/>
    <lineage>
        <taxon>Eukaryota</taxon>
        <taxon>Metazoa</taxon>
        <taxon>Spiralia</taxon>
        <taxon>Lophotrochozoa</taxon>
        <taxon>Annelida</taxon>
        <taxon>Polychaeta</taxon>
        <taxon>Polychaeta incertae sedis</taxon>
        <taxon>Dinophilidae</taxon>
        <taxon>Dimorphilus</taxon>
    </lineage>
</organism>
<accession>A0A7I8WED5</accession>
<evidence type="ECO:0000256" key="6">
    <source>
        <dbReference type="ARBA" id="ARBA00022989"/>
    </source>
</evidence>
<dbReference type="GO" id="GO:0015293">
    <property type="term" value="F:symporter activity"/>
    <property type="evidence" value="ECO:0007669"/>
    <property type="project" value="TreeGrafter"/>
</dbReference>
<keyword evidence="3" id="KW-0813">Transport</keyword>
<evidence type="ECO:0000256" key="2">
    <source>
        <dbReference type="ARBA" id="ARBA00006434"/>
    </source>
</evidence>
<evidence type="ECO:0000256" key="3">
    <source>
        <dbReference type="ARBA" id="ARBA00022448"/>
    </source>
</evidence>
<evidence type="ECO:0000256" key="4">
    <source>
        <dbReference type="ARBA" id="ARBA00022475"/>
    </source>
</evidence>
<dbReference type="Pfam" id="PF00474">
    <property type="entry name" value="SSF"/>
    <property type="match status" value="1"/>
</dbReference>
<feature type="transmembrane region" description="Helical" evidence="13">
    <location>
        <begin position="359"/>
        <end position="378"/>
    </location>
</feature>
<dbReference type="GO" id="GO:0006814">
    <property type="term" value="P:sodium ion transport"/>
    <property type="evidence" value="ECO:0007669"/>
    <property type="project" value="UniProtKB-KW"/>
</dbReference>
<feature type="transmembrane region" description="Helical" evidence="13">
    <location>
        <begin position="102"/>
        <end position="127"/>
    </location>
</feature>
<dbReference type="OrthoDB" id="6132759at2759"/>
<evidence type="ECO:0000313" key="14">
    <source>
        <dbReference type="EMBL" id="CAD5126563.1"/>
    </source>
</evidence>
<comment type="similarity">
    <text evidence="2 11">Belongs to the sodium:solute symporter (SSF) (TC 2.A.21) family.</text>
</comment>
<evidence type="ECO:0000256" key="7">
    <source>
        <dbReference type="ARBA" id="ARBA00023053"/>
    </source>
</evidence>
<evidence type="ECO:0000256" key="10">
    <source>
        <dbReference type="ARBA" id="ARBA00023201"/>
    </source>
</evidence>
<dbReference type="Pfam" id="PF10324">
    <property type="entry name" value="7TM_GPCR_Srw"/>
    <property type="match status" value="1"/>
</dbReference>
<feature type="transmembrane region" description="Helical" evidence="13">
    <location>
        <begin position="248"/>
        <end position="267"/>
    </location>
</feature>
<feature type="transmembrane region" description="Helical" evidence="13">
    <location>
        <begin position="279"/>
        <end position="298"/>
    </location>
</feature>
<dbReference type="AlphaFoldDB" id="A0A7I8WED5"/>
<keyword evidence="5 13" id="KW-0812">Transmembrane</keyword>
<keyword evidence="9 13" id="KW-0472">Membrane</keyword>
<feature type="transmembrane region" description="Helical" evidence="13">
    <location>
        <begin position="642"/>
        <end position="665"/>
    </location>
</feature>
<feature type="compositionally biased region" description="Basic and acidic residues" evidence="12">
    <location>
        <begin position="9"/>
        <end position="18"/>
    </location>
</feature>
<keyword evidence="10" id="KW-0739">Sodium transport</keyword>
<dbReference type="GO" id="GO:0005886">
    <property type="term" value="C:plasma membrane"/>
    <property type="evidence" value="ECO:0007669"/>
    <property type="project" value="UniProtKB-SubCell"/>
</dbReference>
<dbReference type="InterPro" id="IPR038377">
    <property type="entry name" value="Na/Glc_symporter_sf"/>
</dbReference>
<dbReference type="CDD" id="cd11492">
    <property type="entry name" value="SLC5sbd_NIS-SMVT"/>
    <property type="match status" value="1"/>
</dbReference>
<feature type="transmembrane region" description="Helical" evidence="13">
    <location>
        <begin position="532"/>
        <end position="554"/>
    </location>
</feature>
<evidence type="ECO:0000256" key="5">
    <source>
        <dbReference type="ARBA" id="ARBA00022692"/>
    </source>
</evidence>
<evidence type="ECO:0000256" key="12">
    <source>
        <dbReference type="SAM" id="MobiDB-lite"/>
    </source>
</evidence>
<feature type="transmembrane region" description="Helical" evidence="13">
    <location>
        <begin position="459"/>
        <end position="484"/>
    </location>
</feature>
<dbReference type="Proteomes" id="UP000549394">
    <property type="component" value="Unassembled WGS sequence"/>
</dbReference>
<evidence type="ECO:0000256" key="1">
    <source>
        <dbReference type="ARBA" id="ARBA00004651"/>
    </source>
</evidence>
<comment type="subcellular location">
    <subcellularLocation>
        <location evidence="1">Cell membrane</location>
        <topology evidence="1">Multi-pass membrane protein</topology>
    </subcellularLocation>
</comment>
<feature type="transmembrane region" description="Helical" evidence="13">
    <location>
        <begin position="173"/>
        <end position="191"/>
    </location>
</feature>
<evidence type="ECO:0000256" key="9">
    <source>
        <dbReference type="ARBA" id="ARBA00023136"/>
    </source>
</evidence>
<dbReference type="NCBIfam" id="TIGR00813">
    <property type="entry name" value="sss"/>
    <property type="match status" value="1"/>
</dbReference>
<feature type="transmembrane region" description="Helical" evidence="13">
    <location>
        <begin position="203"/>
        <end position="227"/>
    </location>
</feature>
<keyword evidence="4" id="KW-1003">Cell membrane</keyword>
<evidence type="ECO:0000256" key="11">
    <source>
        <dbReference type="RuleBase" id="RU362091"/>
    </source>
</evidence>
<dbReference type="InterPro" id="IPR019427">
    <property type="entry name" value="7TM_GPCR_serpentine_rcpt_Srw"/>
</dbReference>
<keyword evidence="6 13" id="KW-1133">Transmembrane helix</keyword>
<keyword evidence="15" id="KW-1185">Reference proteome</keyword>
<keyword evidence="8" id="KW-0406">Ion transport</keyword>
<dbReference type="EMBL" id="CAJFCJ010000062">
    <property type="protein sequence ID" value="CAD5126563.1"/>
    <property type="molecule type" value="Genomic_DNA"/>
</dbReference>
<feature type="transmembrane region" description="Helical" evidence="13">
    <location>
        <begin position="504"/>
        <end position="526"/>
    </location>
</feature>
<dbReference type="PANTHER" id="PTHR42985">
    <property type="entry name" value="SODIUM-COUPLED MONOCARBOXYLATE TRANSPORTER"/>
    <property type="match status" value="1"/>
</dbReference>
<feature type="transmembrane region" description="Helical" evidence="13">
    <location>
        <begin position="561"/>
        <end position="582"/>
    </location>
</feature>
<feature type="region of interest" description="Disordered" evidence="12">
    <location>
        <begin position="735"/>
        <end position="762"/>
    </location>
</feature>
<proteinExistence type="inferred from homology"/>
<protein>
    <submittedName>
        <fullName evidence="14">DgyrCDS14658</fullName>
    </submittedName>
</protein>
<dbReference type="PROSITE" id="PS50283">
    <property type="entry name" value="NA_SOLUT_SYMP_3"/>
    <property type="match status" value="1"/>
</dbReference>
<comment type="caution">
    <text evidence="14">The sequence shown here is derived from an EMBL/GenBank/DDBJ whole genome shotgun (WGS) entry which is preliminary data.</text>
</comment>
<sequence>MATAIGWLDNEKSGKENPIDSPLPNITGDEANSSFGYSKCRDITLPNLVLASQLLMSYIPAMLALFLNIAIIYTLYKSDKARKSMTEEESKQSKRSARTTKLILVVSFAFVILVGPPRVFIVIGLIIDKFPNSANFRKISIDMRFARQFGFVIGRKRKQTTSEYLMAGRDMSILPVALSLLASFMSAITLLGTPAEIYKFGTIYWWIWISYLLLIPVAAHVYLPVFFRLRVTSVFEYLEMRFNKATRLIGAIIFSVQMILYMAIVLYAPSLALNQVTGLNTWISVFAVGVVCTFYTTIGGMKAVMWTDSFQIITMFAGLIAILVKGSLDFGGFGNIWRINEEGGRVEFKDFDPDPMKRHTFWTLSIGGMFTWLAIYGVNQSQVQRALCVPKLRDAQIALWLNLPGLTALLTVCGLCGMVIYAQYADCDPLTLGLAEKSDQLVPLYVMHKLGDYPGLPGLFTACLFSGALSTISSGLNSLSAVLLQDVLRETCLKGMTEGRATLYAKLLVVLYGALCIGLTFVAAQLGDVLQAALGLFGMLGGPVLAVFTCGIIYPCINKHGAVCGLVTSLGVTLWCGIGAQIDKPLSKTLPMNISGCELDSSLNNQTLYTTVVYETTTNAYVSPTKSPYQRHGFNHFHDLSYLYYGVLASIVCTIVALVVSWITGSTKREDLDPKLIMPITDIFCCFCPSNTLAWCRCFIPLYKPTREDYIVEKPKEDSAHEISKIDDTIVTLPSTDSKKSGMDNGAYDSTELEEVEFSAKL</sequence>
<evidence type="ECO:0000313" key="15">
    <source>
        <dbReference type="Proteomes" id="UP000549394"/>
    </source>
</evidence>
<name>A0A7I8WED5_9ANNE</name>
<reference evidence="14 15" key="1">
    <citation type="submission" date="2020-08" db="EMBL/GenBank/DDBJ databases">
        <authorList>
            <person name="Hejnol A."/>
        </authorList>
    </citation>
    <scope>NUCLEOTIDE SEQUENCE [LARGE SCALE GENOMIC DNA]</scope>
</reference>
<dbReference type="InterPro" id="IPR051163">
    <property type="entry name" value="Sodium:Solute_Symporter_SSF"/>
</dbReference>
<dbReference type="SUPFAM" id="SSF81321">
    <property type="entry name" value="Family A G protein-coupled receptor-like"/>
    <property type="match status" value="1"/>
</dbReference>
<dbReference type="GO" id="GO:0008528">
    <property type="term" value="F:G protein-coupled peptide receptor activity"/>
    <property type="evidence" value="ECO:0007669"/>
    <property type="project" value="InterPro"/>
</dbReference>
<evidence type="ECO:0000256" key="13">
    <source>
        <dbReference type="SAM" id="Phobius"/>
    </source>
</evidence>
<dbReference type="Gene3D" id="1.20.1070.10">
    <property type="entry name" value="Rhodopsin 7-helix transmembrane proteins"/>
    <property type="match status" value="1"/>
</dbReference>
<feature type="compositionally biased region" description="Acidic residues" evidence="12">
    <location>
        <begin position="751"/>
        <end position="762"/>
    </location>
</feature>
<gene>
    <name evidence="14" type="ORF">DGYR_LOCUS13801</name>
</gene>
<dbReference type="Gene3D" id="1.20.1730.10">
    <property type="entry name" value="Sodium/glucose cotransporter"/>
    <property type="match status" value="1"/>
</dbReference>
<dbReference type="PANTHER" id="PTHR42985:SF40">
    <property type="entry name" value="LD47995P-RELATED"/>
    <property type="match status" value="1"/>
</dbReference>
<evidence type="ECO:0000256" key="8">
    <source>
        <dbReference type="ARBA" id="ARBA00023065"/>
    </source>
</evidence>
<feature type="transmembrane region" description="Helical" evidence="13">
    <location>
        <begin position="55"/>
        <end position="76"/>
    </location>
</feature>
<feature type="transmembrane region" description="Helical" evidence="13">
    <location>
        <begin position="310"/>
        <end position="328"/>
    </location>
</feature>
<dbReference type="InterPro" id="IPR001734">
    <property type="entry name" value="Na/solute_symporter"/>
</dbReference>